<accession>A0A4Z2FSP9</accession>
<dbReference type="Proteomes" id="UP000314294">
    <property type="component" value="Unassembled WGS sequence"/>
</dbReference>
<keyword evidence="3" id="KW-1185">Reference proteome</keyword>
<sequence length="228" mass="23941">MPKNMPPLPTSHPTPLTSLLRLSAPGLVTSTVSPHATAASSTNTQSGSDSSAGSSTTSSPSLVPSTSTYAACSLRASARSTSAWLLRSASLARDAGIPRTTAWARDSAPVTRTDHHVKPTSLSALCEASAQQPGSPTTTTLPKLTPAPHPDFSDGRGPIKDPLFLLSRSTLRNLETSSLQSESLNEESEKEKNCPNSPERLESAVIMSNTTLRSTNTVPSRDVSSLEY</sequence>
<comment type="caution">
    <text evidence="2">The sequence shown here is derived from an EMBL/GenBank/DDBJ whole genome shotgun (WGS) entry which is preliminary data.</text>
</comment>
<feature type="region of interest" description="Disordered" evidence="1">
    <location>
        <begin position="130"/>
        <end position="159"/>
    </location>
</feature>
<feature type="region of interest" description="Disordered" evidence="1">
    <location>
        <begin position="1"/>
        <end position="65"/>
    </location>
</feature>
<evidence type="ECO:0000313" key="2">
    <source>
        <dbReference type="EMBL" id="TNN44188.1"/>
    </source>
</evidence>
<feature type="compositionally biased region" description="Low complexity" evidence="1">
    <location>
        <begin position="136"/>
        <end position="146"/>
    </location>
</feature>
<dbReference type="EMBL" id="SRLO01000918">
    <property type="protein sequence ID" value="TNN44188.1"/>
    <property type="molecule type" value="Genomic_DNA"/>
</dbReference>
<gene>
    <name evidence="2" type="ORF">EYF80_045605</name>
</gene>
<protein>
    <submittedName>
        <fullName evidence="2">Uncharacterized protein</fullName>
    </submittedName>
</protein>
<feature type="compositionally biased region" description="Polar residues" evidence="1">
    <location>
        <begin position="206"/>
        <end position="228"/>
    </location>
</feature>
<evidence type="ECO:0000313" key="3">
    <source>
        <dbReference type="Proteomes" id="UP000314294"/>
    </source>
</evidence>
<reference evidence="2 3" key="1">
    <citation type="submission" date="2019-03" db="EMBL/GenBank/DDBJ databases">
        <title>First draft genome of Liparis tanakae, snailfish: a comprehensive survey of snailfish specific genes.</title>
        <authorList>
            <person name="Kim W."/>
            <person name="Song I."/>
            <person name="Jeong J.-H."/>
            <person name="Kim D."/>
            <person name="Kim S."/>
            <person name="Ryu S."/>
            <person name="Song J.Y."/>
            <person name="Lee S.K."/>
        </authorList>
    </citation>
    <scope>NUCLEOTIDE SEQUENCE [LARGE SCALE GENOMIC DNA]</scope>
    <source>
        <tissue evidence="2">Muscle</tissue>
    </source>
</reference>
<feature type="compositionally biased region" description="Pro residues" evidence="1">
    <location>
        <begin position="1"/>
        <end position="12"/>
    </location>
</feature>
<organism evidence="2 3">
    <name type="scientific">Liparis tanakae</name>
    <name type="common">Tanaka's snailfish</name>
    <dbReference type="NCBI Taxonomy" id="230148"/>
    <lineage>
        <taxon>Eukaryota</taxon>
        <taxon>Metazoa</taxon>
        <taxon>Chordata</taxon>
        <taxon>Craniata</taxon>
        <taxon>Vertebrata</taxon>
        <taxon>Euteleostomi</taxon>
        <taxon>Actinopterygii</taxon>
        <taxon>Neopterygii</taxon>
        <taxon>Teleostei</taxon>
        <taxon>Neoteleostei</taxon>
        <taxon>Acanthomorphata</taxon>
        <taxon>Eupercaria</taxon>
        <taxon>Perciformes</taxon>
        <taxon>Cottioidei</taxon>
        <taxon>Cottales</taxon>
        <taxon>Liparidae</taxon>
        <taxon>Liparis</taxon>
    </lineage>
</organism>
<name>A0A4Z2FSP9_9TELE</name>
<feature type="compositionally biased region" description="Low complexity" evidence="1">
    <location>
        <begin position="13"/>
        <end position="23"/>
    </location>
</feature>
<proteinExistence type="predicted"/>
<feature type="region of interest" description="Disordered" evidence="1">
    <location>
        <begin position="176"/>
        <end position="228"/>
    </location>
</feature>
<evidence type="ECO:0000256" key="1">
    <source>
        <dbReference type="SAM" id="MobiDB-lite"/>
    </source>
</evidence>
<feature type="compositionally biased region" description="Low complexity" evidence="1">
    <location>
        <begin position="40"/>
        <end position="65"/>
    </location>
</feature>
<dbReference type="AlphaFoldDB" id="A0A4Z2FSP9"/>